<accession>W7D191</accession>
<keyword evidence="3" id="KW-1185">Reference proteome</keyword>
<protein>
    <submittedName>
        <fullName evidence="2">Uncharacterized protein</fullName>
    </submittedName>
</protein>
<sequence length="92" mass="10919">MTFTPIERQGIVVWGHHFKQLKTLRRYGHLQYTSRRMKYGVVYCNCDDVEGVVAKLKTLNWVKKVEVSQRPFIKTTYTTIENPNVELEYHSL</sequence>
<dbReference type="Pfam" id="PF09902">
    <property type="entry name" value="DUF2129"/>
    <property type="match status" value="1"/>
</dbReference>
<dbReference type="RefSeq" id="WP_035313364.1">
    <property type="nucleotide sequence ID" value="NZ_AODH01000009.1"/>
</dbReference>
<evidence type="ECO:0000256" key="1">
    <source>
        <dbReference type="ARBA" id="ARBA00022490"/>
    </source>
</evidence>
<comment type="caution">
    <text evidence="2">The sequence shown here is derived from an EMBL/GenBank/DDBJ whole genome shotgun (WGS) entry which is preliminary data.</text>
</comment>
<proteinExistence type="predicted"/>
<evidence type="ECO:0000313" key="3">
    <source>
        <dbReference type="Proteomes" id="UP000019243"/>
    </source>
</evidence>
<dbReference type="STRING" id="1265861.BCAMP_02670"/>
<dbReference type="Proteomes" id="UP000019243">
    <property type="component" value="Unassembled WGS sequence"/>
</dbReference>
<organism evidence="2 3">
    <name type="scientific">Brochothrix campestris FSL F6-1037</name>
    <dbReference type="NCBI Taxonomy" id="1265861"/>
    <lineage>
        <taxon>Bacteria</taxon>
        <taxon>Bacillati</taxon>
        <taxon>Bacillota</taxon>
        <taxon>Bacilli</taxon>
        <taxon>Bacillales</taxon>
        <taxon>Listeriaceae</taxon>
        <taxon>Brochothrix</taxon>
    </lineage>
</organism>
<dbReference type="AlphaFoldDB" id="W7D191"/>
<keyword evidence="1" id="KW-0963">Cytoplasm</keyword>
<dbReference type="InterPro" id="IPR016979">
    <property type="entry name" value="DUF2129"/>
</dbReference>
<dbReference type="EMBL" id="AODH01000009">
    <property type="protein sequence ID" value="EUJ41751.1"/>
    <property type="molecule type" value="Genomic_DNA"/>
</dbReference>
<dbReference type="OrthoDB" id="2990788at2"/>
<reference evidence="2 3" key="1">
    <citation type="submission" date="2012-12" db="EMBL/GenBank/DDBJ databases">
        <title>Novel taxa of Listeriaceae from agricultural environments in the United States.</title>
        <authorList>
            <person name="den Bakker H.C."/>
            <person name="Allred A."/>
            <person name="Warchocki S."/>
            <person name="Wright E.M."/>
            <person name="Burrell A."/>
            <person name="Nightingale K.K."/>
            <person name="Kephart D."/>
            <person name="Wiedmann M."/>
        </authorList>
    </citation>
    <scope>NUCLEOTIDE SEQUENCE [LARGE SCALE GENOMIC DNA]</scope>
    <source>
        <strain evidence="2 3">FSL F6-1037</strain>
    </source>
</reference>
<name>W7D191_9LIST</name>
<evidence type="ECO:0000313" key="2">
    <source>
        <dbReference type="EMBL" id="EUJ41751.1"/>
    </source>
</evidence>
<dbReference type="PIRSF" id="PIRSF031653">
    <property type="entry name" value="UCP031653"/>
    <property type="match status" value="1"/>
</dbReference>
<gene>
    <name evidence="2" type="ORF">BCAMP_02670</name>
</gene>